<dbReference type="InterPro" id="IPR016186">
    <property type="entry name" value="C-type_lectin-like/link_sf"/>
</dbReference>
<evidence type="ECO:0000313" key="2">
    <source>
        <dbReference type="Proteomes" id="UP000483820"/>
    </source>
</evidence>
<evidence type="ECO:0000313" key="1">
    <source>
        <dbReference type="EMBL" id="KAF1771612.1"/>
    </source>
</evidence>
<reference evidence="1 2" key="1">
    <citation type="submission" date="2019-12" db="EMBL/GenBank/DDBJ databases">
        <title>Chromosome-level assembly of the Caenorhabditis remanei genome.</title>
        <authorList>
            <person name="Teterina A.A."/>
            <person name="Willis J.H."/>
            <person name="Phillips P.C."/>
        </authorList>
    </citation>
    <scope>NUCLEOTIDE SEQUENCE [LARGE SCALE GENOMIC DNA]</scope>
    <source>
        <strain evidence="1 2">PX506</strain>
        <tissue evidence="1">Whole organism</tissue>
    </source>
</reference>
<gene>
    <name evidence="1" type="ORF">GCK72_003439</name>
</gene>
<dbReference type="GeneID" id="78773626"/>
<dbReference type="KEGG" id="crq:GCK72_003439"/>
<sequence length="175" mass="20094">MGSLCDSVYRPRKLHRRIRGYMMFTPSSDSYVNYGFPHYMDGNEIKLWMGADKDNTTQSFKWQAPEWAVGNVDYSICDAVKPKVENRVFVKGQITWANGQPDMTPGKDCTYLTYKYKLEFPSYGFYTARCDNEVADGFACGNLQTNLRGIPLFQKTADEYGINPPDRPTRQGFLM</sequence>
<name>A0A6A5HYX2_CAERE</name>
<organism evidence="1 2">
    <name type="scientific">Caenorhabditis remanei</name>
    <name type="common">Caenorhabditis vulgaris</name>
    <dbReference type="NCBI Taxonomy" id="31234"/>
    <lineage>
        <taxon>Eukaryota</taxon>
        <taxon>Metazoa</taxon>
        <taxon>Ecdysozoa</taxon>
        <taxon>Nematoda</taxon>
        <taxon>Chromadorea</taxon>
        <taxon>Rhabditida</taxon>
        <taxon>Rhabditina</taxon>
        <taxon>Rhabditomorpha</taxon>
        <taxon>Rhabditoidea</taxon>
        <taxon>Rhabditidae</taxon>
        <taxon>Peloderinae</taxon>
        <taxon>Caenorhabditis</taxon>
    </lineage>
</organism>
<dbReference type="Gene3D" id="3.10.100.10">
    <property type="entry name" value="Mannose-Binding Protein A, subunit A"/>
    <property type="match status" value="1"/>
</dbReference>
<dbReference type="EMBL" id="WUAV01000001">
    <property type="protein sequence ID" value="KAF1771612.1"/>
    <property type="molecule type" value="Genomic_DNA"/>
</dbReference>
<comment type="caution">
    <text evidence="1">The sequence shown here is derived from an EMBL/GenBank/DDBJ whole genome shotgun (WGS) entry which is preliminary data.</text>
</comment>
<accession>A0A6A5HYX2</accession>
<protein>
    <submittedName>
        <fullName evidence="1">Uncharacterized protein</fullName>
    </submittedName>
</protein>
<dbReference type="Proteomes" id="UP000483820">
    <property type="component" value="Chromosome I"/>
</dbReference>
<dbReference type="AlphaFoldDB" id="A0A6A5HYX2"/>
<proteinExistence type="predicted"/>
<dbReference type="CTD" id="78773626"/>
<dbReference type="RefSeq" id="XP_053592701.1">
    <property type="nucleotide sequence ID" value="XM_053724056.1"/>
</dbReference>